<evidence type="ECO:0000256" key="3">
    <source>
        <dbReference type="ARBA" id="ARBA00022741"/>
    </source>
</evidence>
<dbReference type="SUPFAM" id="SSF82697">
    <property type="entry name" value="PurS-like"/>
    <property type="match status" value="1"/>
</dbReference>
<evidence type="ECO:0000313" key="7">
    <source>
        <dbReference type="EMBL" id="SFB15028.1"/>
    </source>
</evidence>
<dbReference type="HAMAP" id="MF_01926">
    <property type="entry name" value="PurS"/>
    <property type="match status" value="1"/>
</dbReference>
<keyword evidence="4 6" id="KW-0658">Purine biosynthesis</keyword>
<keyword evidence="2 6" id="KW-0436">Ligase</keyword>
<dbReference type="UniPathway" id="UPA00074">
    <property type="reaction ID" value="UER00128"/>
</dbReference>
<dbReference type="Proteomes" id="UP000198642">
    <property type="component" value="Unassembled WGS sequence"/>
</dbReference>
<dbReference type="EMBL" id="FOJW01000008">
    <property type="protein sequence ID" value="SFB15028.1"/>
    <property type="molecule type" value="Genomic_DNA"/>
</dbReference>
<dbReference type="STRING" id="237679.SAMN04488072_10872"/>
<comment type="pathway">
    <text evidence="6">Purine metabolism; IMP biosynthesis via de novo pathway; 5-amino-1-(5-phospho-D-ribosyl)imidazole from N(2)-formyl-N(1)-(5-phospho-D-ribosyl)glycinamide: step 1/2.</text>
</comment>
<dbReference type="RefSeq" id="WP_090237740.1">
    <property type="nucleotide sequence ID" value="NZ_FOJW01000008.1"/>
</dbReference>
<dbReference type="GO" id="GO:0005737">
    <property type="term" value="C:cytoplasm"/>
    <property type="evidence" value="ECO:0007669"/>
    <property type="project" value="UniProtKB-SubCell"/>
</dbReference>
<comment type="function">
    <text evidence="6">Part of the phosphoribosylformylglycinamidine synthase complex involved in the purines biosynthetic pathway. Catalyzes the ATP-dependent conversion of formylglycinamide ribonucleotide (FGAR) and glutamine to yield formylglycinamidine ribonucleotide (FGAM) and glutamate. The FGAM synthase complex is composed of three subunits. PurQ produces an ammonia molecule by converting glutamine to glutamate. PurL transfers the ammonia molecule to FGAR to form FGAM in an ATP-dependent manner. PurS interacts with PurQ and PurL and is thought to assist in the transfer of the ammonia molecule from PurQ to PurL.</text>
</comment>
<accession>A0A1I0YRU6</accession>
<comment type="subcellular location">
    <subcellularLocation>
        <location evidence="6">Cytoplasm</location>
    </subcellularLocation>
</comment>
<gene>
    <name evidence="6" type="primary">purS</name>
    <name evidence="7" type="ORF">SAMN04488072_10872</name>
</gene>
<keyword evidence="3 6" id="KW-0547">Nucleotide-binding</keyword>
<dbReference type="InterPro" id="IPR003850">
    <property type="entry name" value="PurS"/>
</dbReference>
<evidence type="ECO:0000256" key="4">
    <source>
        <dbReference type="ARBA" id="ARBA00022755"/>
    </source>
</evidence>
<comment type="catalytic activity">
    <reaction evidence="6">
        <text>N(2)-formyl-N(1)-(5-phospho-beta-D-ribosyl)glycinamide + L-glutamine + ATP + H2O = 2-formamido-N(1)-(5-O-phospho-beta-D-ribosyl)acetamidine + L-glutamate + ADP + phosphate + H(+)</text>
        <dbReference type="Rhea" id="RHEA:17129"/>
        <dbReference type="ChEBI" id="CHEBI:15377"/>
        <dbReference type="ChEBI" id="CHEBI:15378"/>
        <dbReference type="ChEBI" id="CHEBI:29985"/>
        <dbReference type="ChEBI" id="CHEBI:30616"/>
        <dbReference type="ChEBI" id="CHEBI:43474"/>
        <dbReference type="ChEBI" id="CHEBI:58359"/>
        <dbReference type="ChEBI" id="CHEBI:147286"/>
        <dbReference type="ChEBI" id="CHEBI:147287"/>
        <dbReference type="ChEBI" id="CHEBI:456216"/>
        <dbReference type="EC" id="6.3.5.3"/>
    </reaction>
</comment>
<comment type="subunit">
    <text evidence="6">Part of the FGAM synthase complex composed of 1 PurL, 1 PurQ and 2 PurS subunits.</text>
</comment>
<evidence type="ECO:0000256" key="6">
    <source>
        <dbReference type="HAMAP-Rule" id="MF_01926"/>
    </source>
</evidence>
<dbReference type="EC" id="6.3.5.3" evidence="6"/>
<dbReference type="GO" id="GO:0005524">
    <property type="term" value="F:ATP binding"/>
    <property type="evidence" value="ECO:0007669"/>
    <property type="project" value="UniProtKB-UniRule"/>
</dbReference>
<dbReference type="InterPro" id="IPR036604">
    <property type="entry name" value="PurS-like_sf"/>
</dbReference>
<evidence type="ECO:0000256" key="2">
    <source>
        <dbReference type="ARBA" id="ARBA00022598"/>
    </source>
</evidence>
<dbReference type="PANTHER" id="PTHR34696:SF1">
    <property type="entry name" value="PHOSPHORIBOSYLFORMYLGLYCINAMIDINE SYNTHASE SUBUNIT PURS"/>
    <property type="match status" value="1"/>
</dbReference>
<dbReference type="NCBIfam" id="TIGR00302">
    <property type="entry name" value="phosphoribosylformylglycinamidine synthase subunit PurS"/>
    <property type="match status" value="1"/>
</dbReference>
<protein>
    <recommendedName>
        <fullName evidence="6">Phosphoribosylformylglycinamidine synthase subunit PurS</fullName>
        <shortName evidence="6">FGAM synthase</shortName>
        <ecNumber evidence="6">6.3.5.3</ecNumber>
    </recommendedName>
    <alternativeName>
        <fullName evidence="6">Formylglycinamide ribonucleotide amidotransferase subunit III</fullName>
        <shortName evidence="6">FGAR amidotransferase III</shortName>
        <shortName evidence="6">FGAR-AT III</shortName>
    </alternativeName>
    <alternativeName>
        <fullName evidence="6">Phosphoribosylformylglycinamidine synthase subunit III</fullName>
    </alternativeName>
</protein>
<evidence type="ECO:0000256" key="1">
    <source>
        <dbReference type="ARBA" id="ARBA00022490"/>
    </source>
</evidence>
<sequence>MKKVTIHITLKQGVLDPQGQAIQTSLNNLGFAEVEEVRTGKSIELLLENRENMDSRITEMCDKLLANPVIEDYRFEVEEAVRT</sequence>
<keyword evidence="8" id="KW-1185">Reference proteome</keyword>
<comment type="similarity">
    <text evidence="6">Belongs to the PurS family.</text>
</comment>
<dbReference type="PANTHER" id="PTHR34696">
    <property type="entry name" value="PHOSPHORIBOSYLFORMYLGLYCINAMIDINE SYNTHASE SUBUNIT PURS"/>
    <property type="match status" value="1"/>
</dbReference>
<dbReference type="GO" id="GO:0006189">
    <property type="term" value="P:'de novo' IMP biosynthetic process"/>
    <property type="evidence" value="ECO:0007669"/>
    <property type="project" value="UniProtKB-UniRule"/>
</dbReference>
<dbReference type="AlphaFoldDB" id="A0A1I0YRU6"/>
<keyword evidence="5 6" id="KW-0067">ATP-binding</keyword>
<dbReference type="Gene3D" id="3.30.1280.10">
    <property type="entry name" value="Phosphoribosylformylglycinamidine synthase subunit PurS"/>
    <property type="match status" value="1"/>
</dbReference>
<reference evidence="7 8" key="1">
    <citation type="submission" date="2016-10" db="EMBL/GenBank/DDBJ databases">
        <authorList>
            <person name="de Groot N.N."/>
        </authorList>
    </citation>
    <scope>NUCLEOTIDE SEQUENCE [LARGE SCALE GENOMIC DNA]</scope>
    <source>
        <strain evidence="7 8">CGMCC 1.3702</strain>
    </source>
</reference>
<dbReference type="NCBIfam" id="NF004630">
    <property type="entry name" value="PRK05974.1"/>
    <property type="match status" value="1"/>
</dbReference>
<dbReference type="OrthoDB" id="9799101at2"/>
<organism evidence="7 8">
    <name type="scientific">Lentibacillus halodurans</name>
    <dbReference type="NCBI Taxonomy" id="237679"/>
    <lineage>
        <taxon>Bacteria</taxon>
        <taxon>Bacillati</taxon>
        <taxon>Bacillota</taxon>
        <taxon>Bacilli</taxon>
        <taxon>Bacillales</taxon>
        <taxon>Bacillaceae</taxon>
        <taxon>Lentibacillus</taxon>
    </lineage>
</organism>
<dbReference type="Pfam" id="PF02700">
    <property type="entry name" value="PurS"/>
    <property type="match status" value="1"/>
</dbReference>
<evidence type="ECO:0000256" key="5">
    <source>
        <dbReference type="ARBA" id="ARBA00022840"/>
    </source>
</evidence>
<keyword evidence="1 6" id="KW-0963">Cytoplasm</keyword>
<dbReference type="GO" id="GO:0004642">
    <property type="term" value="F:phosphoribosylformylglycinamidine synthase activity"/>
    <property type="evidence" value="ECO:0007669"/>
    <property type="project" value="UniProtKB-UniRule"/>
</dbReference>
<name>A0A1I0YRU6_9BACI</name>
<proteinExistence type="inferred from homology"/>
<evidence type="ECO:0000313" key="8">
    <source>
        <dbReference type="Proteomes" id="UP000198642"/>
    </source>
</evidence>